<organism evidence="1 2">
    <name type="scientific">Sistotremastrum suecicum HHB10207 ss-3</name>
    <dbReference type="NCBI Taxonomy" id="1314776"/>
    <lineage>
        <taxon>Eukaryota</taxon>
        <taxon>Fungi</taxon>
        <taxon>Dikarya</taxon>
        <taxon>Basidiomycota</taxon>
        <taxon>Agaricomycotina</taxon>
        <taxon>Agaricomycetes</taxon>
        <taxon>Sistotremastrales</taxon>
        <taxon>Sistotremastraceae</taxon>
        <taxon>Sistotremastrum</taxon>
    </lineage>
</organism>
<dbReference type="Proteomes" id="UP000076798">
    <property type="component" value="Unassembled WGS sequence"/>
</dbReference>
<dbReference type="EMBL" id="KV428931">
    <property type="protein sequence ID" value="KZT31052.1"/>
    <property type="molecule type" value="Genomic_DNA"/>
</dbReference>
<keyword evidence="2" id="KW-1185">Reference proteome</keyword>
<protein>
    <submittedName>
        <fullName evidence="1">Uncharacterized protein</fullName>
    </submittedName>
</protein>
<proteinExistence type="predicted"/>
<name>A0A165WED9_9AGAM</name>
<gene>
    <name evidence="1" type="ORF">SISSUDRAFT_1068168</name>
</gene>
<evidence type="ECO:0000313" key="1">
    <source>
        <dbReference type="EMBL" id="KZT31052.1"/>
    </source>
</evidence>
<dbReference type="OrthoDB" id="4951845at2759"/>
<sequence length="50" mass="6060">MVIFTVLRTTWTEFMRSIAEEEIWSMVKVWNGGRWDRFLSTVKTKYGRIC</sequence>
<evidence type="ECO:0000313" key="2">
    <source>
        <dbReference type="Proteomes" id="UP000076798"/>
    </source>
</evidence>
<accession>A0A165WED9</accession>
<reference evidence="1 2" key="1">
    <citation type="journal article" date="2016" name="Mol. Biol. Evol.">
        <title>Comparative Genomics of Early-Diverging Mushroom-Forming Fungi Provides Insights into the Origins of Lignocellulose Decay Capabilities.</title>
        <authorList>
            <person name="Nagy L.G."/>
            <person name="Riley R."/>
            <person name="Tritt A."/>
            <person name="Adam C."/>
            <person name="Daum C."/>
            <person name="Floudas D."/>
            <person name="Sun H."/>
            <person name="Yadav J.S."/>
            <person name="Pangilinan J."/>
            <person name="Larsson K.H."/>
            <person name="Matsuura K."/>
            <person name="Barry K."/>
            <person name="Labutti K."/>
            <person name="Kuo R."/>
            <person name="Ohm R.A."/>
            <person name="Bhattacharya S.S."/>
            <person name="Shirouzu T."/>
            <person name="Yoshinaga Y."/>
            <person name="Martin F.M."/>
            <person name="Grigoriev I.V."/>
            <person name="Hibbett D.S."/>
        </authorList>
    </citation>
    <scope>NUCLEOTIDE SEQUENCE [LARGE SCALE GENOMIC DNA]</scope>
    <source>
        <strain evidence="1 2">HHB10207 ss-3</strain>
    </source>
</reference>
<dbReference type="AlphaFoldDB" id="A0A165WED9"/>